<evidence type="ECO:0000313" key="6">
    <source>
        <dbReference type="Proteomes" id="UP001529245"/>
    </source>
</evidence>
<proteinExistence type="predicted"/>
<dbReference type="InterPro" id="IPR050807">
    <property type="entry name" value="TransReg_Diox_bact_type"/>
</dbReference>
<evidence type="ECO:0000256" key="1">
    <source>
        <dbReference type="ARBA" id="ARBA00023125"/>
    </source>
</evidence>
<dbReference type="PANTHER" id="PTHR46797:SF1">
    <property type="entry name" value="METHYLPHOSPHONATE SYNTHASE"/>
    <property type="match status" value="1"/>
</dbReference>
<dbReference type="EMBL" id="JASGCB010000004">
    <property type="protein sequence ID" value="MDI9259316.1"/>
    <property type="molecule type" value="Genomic_DNA"/>
</dbReference>
<dbReference type="InterPro" id="IPR001387">
    <property type="entry name" value="Cro/C1-type_HTH"/>
</dbReference>
<dbReference type="CDD" id="cd02209">
    <property type="entry name" value="cupin_XRE_C"/>
    <property type="match status" value="1"/>
</dbReference>
<dbReference type="SMART" id="SM00530">
    <property type="entry name" value="HTH_XRE"/>
    <property type="match status" value="1"/>
</dbReference>
<reference evidence="5 6" key="1">
    <citation type="submission" date="2023-04" db="EMBL/GenBank/DDBJ databases">
        <title>A. sendaiensis sub sp. chiapanensis a novel subspecie with specific adaptation in bacterial cell wall isolated from an active volcano.</title>
        <authorList>
            <person name="Alvarez Gutierrez P.E."/>
            <person name="Ortiz Cortes L.Y."/>
        </authorList>
    </citation>
    <scope>NUCLEOTIDE SEQUENCE [LARGE SCALE GENOMIC DNA]</scope>
    <source>
        <strain evidence="5 6">PA2</strain>
    </source>
</reference>
<keyword evidence="1" id="KW-0238">DNA-binding</keyword>
<dbReference type="CDD" id="cd00093">
    <property type="entry name" value="HTH_XRE"/>
    <property type="match status" value="1"/>
</dbReference>
<keyword evidence="2" id="KW-0175">Coiled coil</keyword>
<evidence type="ECO:0000313" key="5">
    <source>
        <dbReference type="EMBL" id="MDI9259316.1"/>
    </source>
</evidence>
<organism evidence="5 6">
    <name type="scientific">Alicyclobacillus sendaiensis PA2</name>
    <dbReference type="NCBI Taxonomy" id="3029425"/>
    <lineage>
        <taxon>Bacteria</taxon>
        <taxon>Bacillati</taxon>
        <taxon>Bacillota</taxon>
        <taxon>Bacilli</taxon>
        <taxon>Bacillales</taxon>
        <taxon>Alicyclobacillaceae</taxon>
        <taxon>Alicyclobacillus</taxon>
    </lineage>
</organism>
<accession>A0ABT6XW45</accession>
<dbReference type="Proteomes" id="UP001529245">
    <property type="component" value="Unassembled WGS sequence"/>
</dbReference>
<dbReference type="Pfam" id="PF01381">
    <property type="entry name" value="HTH_3"/>
    <property type="match status" value="1"/>
</dbReference>
<protein>
    <submittedName>
        <fullName evidence="5">XRE family transcriptional regulator</fullName>
    </submittedName>
</protein>
<evidence type="ECO:0000259" key="4">
    <source>
        <dbReference type="PROSITE" id="PS50943"/>
    </source>
</evidence>
<feature type="coiled-coil region" evidence="2">
    <location>
        <begin position="123"/>
        <end position="154"/>
    </location>
</feature>
<evidence type="ECO:0000256" key="3">
    <source>
        <dbReference type="SAM" id="MobiDB-lite"/>
    </source>
</evidence>
<dbReference type="InterPro" id="IPR011051">
    <property type="entry name" value="RmlC_Cupin_sf"/>
</dbReference>
<comment type="caution">
    <text evidence="5">The sequence shown here is derived from an EMBL/GenBank/DDBJ whole genome shotgun (WGS) entry which is preliminary data.</text>
</comment>
<dbReference type="Gene3D" id="1.10.260.40">
    <property type="entry name" value="lambda repressor-like DNA-binding domains"/>
    <property type="match status" value="1"/>
</dbReference>
<dbReference type="Gene3D" id="2.60.120.10">
    <property type="entry name" value="Jelly Rolls"/>
    <property type="match status" value="1"/>
</dbReference>
<evidence type="ECO:0000256" key="2">
    <source>
        <dbReference type="SAM" id="Coils"/>
    </source>
</evidence>
<sequence length="490" mass="54843">MWNSEADGREHTGKITKKSEVSADGRPIRWFDSWLPTPKLASVITAENAWVTPSAQLVFHLLTVSSRFPPRYTVVAWCSKCKRIDFESILRFMGLKEAKVLGSLSPPLDPVFDILISFGISIYHEAMDIIRVLAANLKQLREQQQISISELERRSGVGKATISSLESGKGNPTIETLWALAKALNVSFGALISASSSEASIVVRSEEGAKISGTAGYTRLIDRLSCEGSLEIYEMVLVPGEQRMAEPHPEGVMEHLLVVQGRLKAGPDKEPVLLETGDYISFRGDLPHVYSAIEHEARAVVWMQYPRSLFHPDATNTTKEKLGSYSRALIERSWNEIMNGLAMTRLRFSAETGDIESVVRELEEIVNSLQDSEIYRWNVQSFVVPEGERTVSVLSFRRNPFTQPLSTHDGIQGSIHDLEGKTVLEKAEYLVDFGRKTLEPDDFEALHHWCSDSSLVIRTLVSEIFTQHGYPTVPNDIQRVEEDHDACEST</sequence>
<dbReference type="SUPFAM" id="SSF51182">
    <property type="entry name" value="RmlC-like cupins"/>
    <property type="match status" value="1"/>
</dbReference>
<dbReference type="Pfam" id="PF07883">
    <property type="entry name" value="Cupin_2"/>
    <property type="match status" value="1"/>
</dbReference>
<feature type="domain" description="HTH cro/C1-type" evidence="4">
    <location>
        <begin position="137"/>
        <end position="191"/>
    </location>
</feature>
<dbReference type="RefSeq" id="WP_283202883.1">
    <property type="nucleotide sequence ID" value="NZ_JASGCB010000004.1"/>
</dbReference>
<dbReference type="InterPro" id="IPR014710">
    <property type="entry name" value="RmlC-like_jellyroll"/>
</dbReference>
<dbReference type="InterPro" id="IPR010982">
    <property type="entry name" value="Lambda_DNA-bd_dom_sf"/>
</dbReference>
<gene>
    <name evidence="5" type="ORF">QID03_03880</name>
</gene>
<dbReference type="PANTHER" id="PTHR46797">
    <property type="entry name" value="HTH-TYPE TRANSCRIPTIONAL REGULATOR"/>
    <property type="match status" value="1"/>
</dbReference>
<dbReference type="InterPro" id="IPR013096">
    <property type="entry name" value="Cupin_2"/>
</dbReference>
<name>A0ABT6XW45_ALISE</name>
<dbReference type="PROSITE" id="PS50943">
    <property type="entry name" value="HTH_CROC1"/>
    <property type="match status" value="1"/>
</dbReference>
<feature type="region of interest" description="Disordered" evidence="3">
    <location>
        <begin position="1"/>
        <end position="20"/>
    </location>
</feature>
<keyword evidence="6" id="KW-1185">Reference proteome</keyword>
<dbReference type="SUPFAM" id="SSF47413">
    <property type="entry name" value="lambda repressor-like DNA-binding domains"/>
    <property type="match status" value="1"/>
</dbReference>